<protein>
    <submittedName>
        <fullName evidence="8">Class I SAM-dependent methyltransferase</fullName>
        <ecNumber evidence="8">2.1.1.-</ecNumber>
    </submittedName>
</protein>
<name>A0ABY7ZW05_9ACTN</name>
<dbReference type="InterPro" id="IPR050723">
    <property type="entry name" value="CFA/CMAS"/>
</dbReference>
<evidence type="ECO:0000256" key="2">
    <source>
        <dbReference type="ARBA" id="ARBA00022603"/>
    </source>
</evidence>
<dbReference type="InterPro" id="IPR029063">
    <property type="entry name" value="SAM-dependent_MTases_sf"/>
</dbReference>
<evidence type="ECO:0000313" key="9">
    <source>
        <dbReference type="Proteomes" id="UP001219605"/>
    </source>
</evidence>
<dbReference type="PANTHER" id="PTHR43667">
    <property type="entry name" value="CYCLOPROPANE-FATTY-ACYL-PHOSPHOLIPID SYNTHASE"/>
    <property type="match status" value="1"/>
</dbReference>
<dbReference type="SUPFAM" id="SSF53335">
    <property type="entry name" value="S-adenosyl-L-methionine-dependent methyltransferases"/>
    <property type="match status" value="1"/>
</dbReference>
<dbReference type="Gene3D" id="3.40.50.150">
    <property type="entry name" value="Vaccinia Virus protein VP39"/>
    <property type="match status" value="1"/>
</dbReference>
<evidence type="ECO:0000259" key="7">
    <source>
        <dbReference type="SMART" id="SM00828"/>
    </source>
</evidence>
<dbReference type="GO" id="GO:0032259">
    <property type="term" value="P:methylation"/>
    <property type="evidence" value="ECO:0007669"/>
    <property type="project" value="UniProtKB-KW"/>
</dbReference>
<dbReference type="InterPro" id="IPR003333">
    <property type="entry name" value="CMAS"/>
</dbReference>
<dbReference type="SMART" id="SM00828">
    <property type="entry name" value="PKS_MT"/>
    <property type="match status" value="1"/>
</dbReference>
<sequence length="445" mass="48705">MSLTDRERGGSATPETPPAGGRRRPPSVADVVRAVTDGGPPVRITGYDGSTTGPADSGITLQIRSERGLSYLLTAPGDLGMARAYVSGDLALTGVHPGDPYEALRLLKDELRLRTPSLTEAVELVRGLGWERLRPPPPPPQEAVPRWRRLVAGLRHSRVRDSTAISHHYDVSNAFYEKVLGPSMTYTCAVYQGPDDTLEQAQAAKYDLVAGKLALKPGMRLLDVGCGWGGMVRHAAREYGVRAIGVTLSKAQAQWARAAIEREGLGELAEVRYLDYRDAPTGPFDAISSIGLTEHVGVRHYPAYFGALWQRLRVGGRLLNHCITRADNRAPHRSGLFIDRYVFPDGELAGPGRLVSEVHDAGFEVQHEENLRRHYALTLAAWCRNLVAHWDFCVAEVGAGTARVWGLYMAGSRLAFERNGIQLHQVLATRPGPDGGSDFPFRPDW</sequence>
<keyword evidence="9" id="KW-1185">Reference proteome</keyword>
<evidence type="ECO:0000313" key="8">
    <source>
        <dbReference type="EMBL" id="WDZ87058.1"/>
    </source>
</evidence>
<organism evidence="8 9">
    <name type="scientific">Micromonospora cathayae</name>
    <dbReference type="NCBI Taxonomy" id="3028804"/>
    <lineage>
        <taxon>Bacteria</taxon>
        <taxon>Bacillati</taxon>
        <taxon>Actinomycetota</taxon>
        <taxon>Actinomycetes</taxon>
        <taxon>Micromonosporales</taxon>
        <taxon>Micromonosporaceae</taxon>
        <taxon>Micromonospora</taxon>
    </lineage>
</organism>
<keyword evidence="2 8" id="KW-0489">Methyltransferase</keyword>
<reference evidence="8 9" key="1">
    <citation type="submission" date="2023-02" db="EMBL/GenBank/DDBJ databases">
        <authorList>
            <person name="Mo P."/>
        </authorList>
    </citation>
    <scope>NUCLEOTIDE SEQUENCE [LARGE SCALE GENOMIC DNA]</scope>
    <source>
        <strain evidence="8 9">HUAS 3</strain>
    </source>
</reference>
<evidence type="ECO:0000256" key="4">
    <source>
        <dbReference type="ARBA" id="ARBA00022691"/>
    </source>
</evidence>
<feature type="region of interest" description="Disordered" evidence="6">
    <location>
        <begin position="1"/>
        <end position="56"/>
    </location>
</feature>
<accession>A0ABY7ZW05</accession>
<dbReference type="Proteomes" id="UP001219605">
    <property type="component" value="Chromosome"/>
</dbReference>
<evidence type="ECO:0000256" key="1">
    <source>
        <dbReference type="ARBA" id="ARBA00010815"/>
    </source>
</evidence>
<comment type="similarity">
    <text evidence="1">Belongs to the CFA/CMAS family.</text>
</comment>
<dbReference type="RefSeq" id="WP_275033943.1">
    <property type="nucleotide sequence ID" value="NZ_CP118615.1"/>
</dbReference>
<evidence type="ECO:0000256" key="5">
    <source>
        <dbReference type="ARBA" id="ARBA00023098"/>
    </source>
</evidence>
<dbReference type="GO" id="GO:0008168">
    <property type="term" value="F:methyltransferase activity"/>
    <property type="evidence" value="ECO:0007669"/>
    <property type="project" value="UniProtKB-KW"/>
</dbReference>
<keyword evidence="3 8" id="KW-0808">Transferase</keyword>
<dbReference type="PANTHER" id="PTHR43667:SF1">
    <property type="entry name" value="CYCLOPROPANE-FATTY-ACYL-PHOSPHOLIPID SYNTHASE"/>
    <property type="match status" value="1"/>
</dbReference>
<evidence type="ECO:0000256" key="6">
    <source>
        <dbReference type="SAM" id="MobiDB-lite"/>
    </source>
</evidence>
<proteinExistence type="inferred from homology"/>
<keyword evidence="4" id="KW-0949">S-adenosyl-L-methionine</keyword>
<dbReference type="InterPro" id="IPR020803">
    <property type="entry name" value="MeTfrase_dom"/>
</dbReference>
<gene>
    <name evidence="8" type="ORF">PVK37_11960</name>
</gene>
<dbReference type="EC" id="2.1.1.-" evidence="8"/>
<evidence type="ECO:0000256" key="3">
    <source>
        <dbReference type="ARBA" id="ARBA00022679"/>
    </source>
</evidence>
<dbReference type="Pfam" id="PF02353">
    <property type="entry name" value="CMAS"/>
    <property type="match status" value="1"/>
</dbReference>
<dbReference type="EMBL" id="CP118615">
    <property type="protein sequence ID" value="WDZ87058.1"/>
    <property type="molecule type" value="Genomic_DNA"/>
</dbReference>
<dbReference type="CDD" id="cd02440">
    <property type="entry name" value="AdoMet_MTases"/>
    <property type="match status" value="1"/>
</dbReference>
<dbReference type="PIRSF" id="PIRSF003085">
    <property type="entry name" value="CMAS"/>
    <property type="match status" value="1"/>
</dbReference>
<feature type="domain" description="Polyketide synthase-like methyltransferase" evidence="7">
    <location>
        <begin position="175"/>
        <end position="428"/>
    </location>
</feature>
<keyword evidence="5" id="KW-0443">Lipid metabolism</keyword>